<dbReference type="InterPro" id="IPR036188">
    <property type="entry name" value="FAD/NAD-bd_sf"/>
</dbReference>
<name>A0A949JAS4_9ACTN</name>
<dbReference type="EMBL" id="JAELVF020000001">
    <property type="protein sequence ID" value="MBU7596306.1"/>
    <property type="molecule type" value="Genomic_DNA"/>
</dbReference>
<dbReference type="PANTHER" id="PTHR13789">
    <property type="entry name" value="MONOOXYGENASE"/>
    <property type="match status" value="1"/>
</dbReference>
<dbReference type="SUPFAM" id="SSF51905">
    <property type="entry name" value="FAD/NAD(P)-binding domain"/>
    <property type="match status" value="1"/>
</dbReference>
<dbReference type="GO" id="GO:0071949">
    <property type="term" value="F:FAD binding"/>
    <property type="evidence" value="ECO:0007669"/>
    <property type="project" value="InterPro"/>
</dbReference>
<gene>
    <name evidence="4" type="ORF">JGS22_001295</name>
</gene>
<dbReference type="PRINTS" id="PR00420">
    <property type="entry name" value="RNGMNOXGNASE"/>
</dbReference>
<keyword evidence="2 4" id="KW-0503">Monooxygenase</keyword>
<dbReference type="RefSeq" id="WP_211040618.1">
    <property type="nucleotide sequence ID" value="NZ_JAELVF020000001.1"/>
</dbReference>
<reference evidence="4" key="1">
    <citation type="submission" date="2021-06" db="EMBL/GenBank/DDBJ databases">
        <title>Sequencing of actinobacteria type strains.</title>
        <authorList>
            <person name="Nguyen G.-S."/>
            <person name="Wentzel A."/>
        </authorList>
    </citation>
    <scope>NUCLEOTIDE SEQUENCE</scope>
    <source>
        <strain evidence="4">P38-E01</strain>
    </source>
</reference>
<dbReference type="Pfam" id="PF01494">
    <property type="entry name" value="FAD_binding_3"/>
    <property type="match status" value="1"/>
</dbReference>
<dbReference type="Proteomes" id="UP000694501">
    <property type="component" value="Unassembled WGS sequence"/>
</dbReference>
<dbReference type="Gene3D" id="3.50.50.60">
    <property type="entry name" value="FAD/NAD(P)-binding domain"/>
    <property type="match status" value="1"/>
</dbReference>
<dbReference type="PROSITE" id="PS51257">
    <property type="entry name" value="PROKAR_LIPOPROTEIN"/>
    <property type="match status" value="1"/>
</dbReference>
<evidence type="ECO:0000259" key="3">
    <source>
        <dbReference type="Pfam" id="PF01494"/>
    </source>
</evidence>
<accession>A0A949JAS4</accession>
<keyword evidence="1" id="KW-0560">Oxidoreductase</keyword>
<organism evidence="4 5">
    <name type="scientific">Streptomyces tardus</name>
    <dbReference type="NCBI Taxonomy" id="2780544"/>
    <lineage>
        <taxon>Bacteria</taxon>
        <taxon>Bacillati</taxon>
        <taxon>Actinomycetota</taxon>
        <taxon>Actinomycetes</taxon>
        <taxon>Kitasatosporales</taxon>
        <taxon>Streptomycetaceae</taxon>
        <taxon>Streptomyces</taxon>
    </lineage>
</organism>
<dbReference type="AlphaFoldDB" id="A0A949JAS4"/>
<evidence type="ECO:0000256" key="1">
    <source>
        <dbReference type="ARBA" id="ARBA00023002"/>
    </source>
</evidence>
<evidence type="ECO:0000256" key="2">
    <source>
        <dbReference type="ARBA" id="ARBA00023033"/>
    </source>
</evidence>
<comment type="caution">
    <text evidence="4">The sequence shown here is derived from an EMBL/GenBank/DDBJ whole genome shotgun (WGS) entry which is preliminary data.</text>
</comment>
<dbReference type="InterPro" id="IPR002938">
    <property type="entry name" value="FAD-bd"/>
</dbReference>
<evidence type="ECO:0000313" key="4">
    <source>
        <dbReference type="EMBL" id="MBU7596306.1"/>
    </source>
</evidence>
<dbReference type="GO" id="GO:0004497">
    <property type="term" value="F:monooxygenase activity"/>
    <property type="evidence" value="ECO:0007669"/>
    <property type="project" value="UniProtKB-KW"/>
</dbReference>
<keyword evidence="5" id="KW-1185">Reference proteome</keyword>
<dbReference type="PANTHER" id="PTHR13789:SF309">
    <property type="entry name" value="PUTATIVE (AFU_ORTHOLOGUE AFUA_6G14510)-RELATED"/>
    <property type="match status" value="1"/>
</dbReference>
<proteinExistence type="predicted"/>
<evidence type="ECO:0000313" key="5">
    <source>
        <dbReference type="Proteomes" id="UP000694501"/>
    </source>
</evidence>
<protein>
    <submittedName>
        <fullName evidence="4">FAD-dependent monooxygenase</fullName>
    </submittedName>
</protein>
<feature type="domain" description="FAD-binding" evidence="3">
    <location>
        <begin position="14"/>
        <end position="330"/>
    </location>
</feature>
<dbReference type="InterPro" id="IPR050493">
    <property type="entry name" value="FAD-dep_Monooxygenase_BioMet"/>
</dbReference>
<sequence length="357" mass="38706">MTRTTGSTGEPGSAVIVGAGIGGLACALGLRRAGWQVTVLERRPEPARYGTAFGIHPTAQSALERLGVGAELHARAVPYREAYIRSPQGRPLARLPLERIERREGRPELLLSRHYLLDAMLGALDDFGDVRISHGERVTDALGLADRYDVVIGADGIGSTVRTAHFGERSAPKAAGNTAWIGIADFESPIHGETWGAGSFVGMTPIEPGCTNWYAVVPRNTTIDELPGRFRGWHHPVPRLFAETDRSTWIRYEMRHLAPALRSFVSTRGPCVALLGDAAHAMTPNLGQGACTAVLDAEALARALAVHGRGARAAALHAYDSERRRSAQRIALGSRTLHRVMSTRHVRLRDRALRLLP</sequence>